<evidence type="ECO:0000313" key="1">
    <source>
        <dbReference type="EMBL" id="RLV97356.1"/>
    </source>
</evidence>
<protein>
    <submittedName>
        <fullName evidence="1">Uncharacterized protein</fullName>
    </submittedName>
</protein>
<sequence>WTSVERQDRGDTRIYNRQMESTVLSSPALVNFAISSSLIIPPTVTTHRPVSPWSLEVICHSHYLNPESIGAQSEKVL</sequence>
<evidence type="ECO:0000313" key="2">
    <source>
        <dbReference type="Proteomes" id="UP000276834"/>
    </source>
</evidence>
<comment type="caution">
    <text evidence="1">The sequence shown here is derived from an EMBL/GenBank/DDBJ whole genome shotgun (WGS) entry which is preliminary data.</text>
</comment>
<proteinExistence type="predicted"/>
<organism evidence="1 2">
    <name type="scientific">Chloebia gouldiae</name>
    <name type="common">Gouldian finch</name>
    <name type="synonym">Erythrura gouldiae</name>
    <dbReference type="NCBI Taxonomy" id="44316"/>
    <lineage>
        <taxon>Eukaryota</taxon>
        <taxon>Metazoa</taxon>
        <taxon>Chordata</taxon>
        <taxon>Craniata</taxon>
        <taxon>Vertebrata</taxon>
        <taxon>Euteleostomi</taxon>
        <taxon>Archelosauria</taxon>
        <taxon>Archosauria</taxon>
        <taxon>Dinosauria</taxon>
        <taxon>Saurischia</taxon>
        <taxon>Theropoda</taxon>
        <taxon>Coelurosauria</taxon>
        <taxon>Aves</taxon>
        <taxon>Neognathae</taxon>
        <taxon>Neoaves</taxon>
        <taxon>Telluraves</taxon>
        <taxon>Australaves</taxon>
        <taxon>Passeriformes</taxon>
        <taxon>Passeroidea</taxon>
        <taxon>Passeridae</taxon>
        <taxon>Chloebia</taxon>
    </lineage>
</organism>
<dbReference type="EMBL" id="QUSF01000060">
    <property type="protein sequence ID" value="RLV97356.1"/>
    <property type="molecule type" value="Genomic_DNA"/>
</dbReference>
<dbReference type="Proteomes" id="UP000276834">
    <property type="component" value="Unassembled WGS sequence"/>
</dbReference>
<keyword evidence="2" id="KW-1185">Reference proteome</keyword>
<reference evidence="1 2" key="1">
    <citation type="journal article" date="2018" name="Proc. R. Soc. B">
        <title>A non-coding region near Follistatin controls head colour polymorphism in the Gouldian finch.</title>
        <authorList>
            <person name="Toomey M.B."/>
            <person name="Marques C.I."/>
            <person name="Andrade P."/>
            <person name="Araujo P.M."/>
            <person name="Sabatino S."/>
            <person name="Gazda M.A."/>
            <person name="Afonso S."/>
            <person name="Lopes R.J."/>
            <person name="Corbo J.C."/>
            <person name="Carneiro M."/>
        </authorList>
    </citation>
    <scope>NUCLEOTIDE SEQUENCE [LARGE SCALE GENOMIC DNA]</scope>
    <source>
        <strain evidence="1">Red01</strain>
        <tissue evidence="1">Muscle</tissue>
    </source>
</reference>
<feature type="non-terminal residue" evidence="1">
    <location>
        <position position="1"/>
    </location>
</feature>
<accession>A0A3L8S5E0</accession>
<gene>
    <name evidence="1" type="ORF">DV515_00011859</name>
</gene>
<dbReference type="AlphaFoldDB" id="A0A3L8S5E0"/>
<name>A0A3L8S5E0_CHLGU</name>